<accession>A0A401Q6Y3</accession>
<dbReference type="OrthoDB" id="10472023at2759"/>
<protein>
    <submittedName>
        <fullName evidence="2">Uncharacterized protein</fullName>
    </submittedName>
</protein>
<feature type="compositionally biased region" description="Polar residues" evidence="1">
    <location>
        <begin position="1"/>
        <end position="16"/>
    </location>
</feature>
<organism evidence="2 3">
    <name type="scientific">Scyliorhinus torazame</name>
    <name type="common">Cloudy catshark</name>
    <name type="synonym">Catulus torazame</name>
    <dbReference type="NCBI Taxonomy" id="75743"/>
    <lineage>
        <taxon>Eukaryota</taxon>
        <taxon>Metazoa</taxon>
        <taxon>Chordata</taxon>
        <taxon>Craniata</taxon>
        <taxon>Vertebrata</taxon>
        <taxon>Chondrichthyes</taxon>
        <taxon>Elasmobranchii</taxon>
        <taxon>Galeomorphii</taxon>
        <taxon>Galeoidea</taxon>
        <taxon>Carcharhiniformes</taxon>
        <taxon>Scyliorhinidae</taxon>
        <taxon>Scyliorhinus</taxon>
    </lineage>
</organism>
<proteinExistence type="predicted"/>
<sequence>MKPSSGNRSGQGSFDISSDLKLVSGVEPSIRINLSEGEGQCEEWLTGSPDT</sequence>
<comment type="caution">
    <text evidence="2">The sequence shown here is derived from an EMBL/GenBank/DDBJ whole genome shotgun (WGS) entry which is preliminary data.</text>
</comment>
<dbReference type="EMBL" id="BFAA01020006">
    <property type="protein sequence ID" value="GCB81121.1"/>
    <property type="molecule type" value="Genomic_DNA"/>
</dbReference>
<reference evidence="2 3" key="1">
    <citation type="journal article" date="2018" name="Nat. Ecol. Evol.">
        <title>Shark genomes provide insights into elasmobranch evolution and the origin of vertebrates.</title>
        <authorList>
            <person name="Hara Y"/>
            <person name="Yamaguchi K"/>
            <person name="Onimaru K"/>
            <person name="Kadota M"/>
            <person name="Koyanagi M"/>
            <person name="Keeley SD"/>
            <person name="Tatsumi K"/>
            <person name="Tanaka K"/>
            <person name="Motone F"/>
            <person name="Kageyama Y"/>
            <person name="Nozu R"/>
            <person name="Adachi N"/>
            <person name="Nishimura O"/>
            <person name="Nakagawa R"/>
            <person name="Tanegashima C"/>
            <person name="Kiyatake I"/>
            <person name="Matsumoto R"/>
            <person name="Murakumo K"/>
            <person name="Nishida K"/>
            <person name="Terakita A"/>
            <person name="Kuratani S"/>
            <person name="Sato K"/>
            <person name="Hyodo S Kuraku.S."/>
        </authorList>
    </citation>
    <scope>NUCLEOTIDE SEQUENCE [LARGE SCALE GENOMIC DNA]</scope>
</reference>
<feature type="non-terminal residue" evidence="2">
    <location>
        <position position="51"/>
    </location>
</feature>
<name>A0A401Q6Y3_SCYTO</name>
<feature type="region of interest" description="Disordered" evidence="1">
    <location>
        <begin position="1"/>
        <end position="20"/>
    </location>
</feature>
<evidence type="ECO:0000256" key="1">
    <source>
        <dbReference type="SAM" id="MobiDB-lite"/>
    </source>
</evidence>
<evidence type="ECO:0000313" key="2">
    <source>
        <dbReference type="EMBL" id="GCB81121.1"/>
    </source>
</evidence>
<gene>
    <name evidence="2" type="ORF">scyTo_0021786</name>
</gene>
<dbReference type="AlphaFoldDB" id="A0A401Q6Y3"/>
<evidence type="ECO:0000313" key="3">
    <source>
        <dbReference type="Proteomes" id="UP000288216"/>
    </source>
</evidence>
<dbReference type="Proteomes" id="UP000288216">
    <property type="component" value="Unassembled WGS sequence"/>
</dbReference>
<keyword evidence="3" id="KW-1185">Reference proteome</keyword>